<dbReference type="InterPro" id="IPR036291">
    <property type="entry name" value="NAD(P)-bd_dom_sf"/>
</dbReference>
<evidence type="ECO:0000313" key="2">
    <source>
        <dbReference type="EMBL" id="MFD1125436.1"/>
    </source>
</evidence>
<comment type="similarity">
    <text evidence="1">Belongs to the short-chain dehydrogenases/reductases (SDR) family.</text>
</comment>
<protein>
    <submittedName>
        <fullName evidence="2">3-oxoacyl-ACP reductase</fullName>
        <ecNumber evidence="2">1.1.1.100</ecNumber>
    </submittedName>
</protein>
<dbReference type="EC" id="1.1.1.100" evidence="2"/>
<dbReference type="Pfam" id="PF13561">
    <property type="entry name" value="adh_short_C2"/>
    <property type="match status" value="1"/>
</dbReference>
<dbReference type="PRINTS" id="PR00081">
    <property type="entry name" value="GDHRDH"/>
</dbReference>
<dbReference type="PANTHER" id="PTHR42879:SF2">
    <property type="entry name" value="3-OXOACYL-[ACYL-CARRIER-PROTEIN] REDUCTASE FABG"/>
    <property type="match status" value="1"/>
</dbReference>
<dbReference type="PRINTS" id="PR00080">
    <property type="entry name" value="SDRFAMILY"/>
</dbReference>
<dbReference type="RefSeq" id="WP_121978988.1">
    <property type="nucleotide sequence ID" value="NZ_JBHTLH010000028.1"/>
</dbReference>
<gene>
    <name evidence="2" type="ORF">ACFQ22_08730</name>
</gene>
<dbReference type="Proteomes" id="UP001597156">
    <property type="component" value="Unassembled WGS sequence"/>
</dbReference>
<reference evidence="3" key="1">
    <citation type="journal article" date="2019" name="Int. J. Syst. Evol. Microbiol.">
        <title>The Global Catalogue of Microorganisms (GCM) 10K type strain sequencing project: providing services to taxonomists for standard genome sequencing and annotation.</title>
        <authorList>
            <consortium name="The Broad Institute Genomics Platform"/>
            <consortium name="The Broad Institute Genome Sequencing Center for Infectious Disease"/>
            <person name="Wu L."/>
            <person name="Ma J."/>
        </authorList>
    </citation>
    <scope>NUCLEOTIDE SEQUENCE [LARGE SCALE GENOMIC DNA]</scope>
    <source>
        <strain evidence="3">CCUG 71848</strain>
    </source>
</reference>
<organism evidence="2 3">
    <name type="scientific">Lentilactobacillus raoultii</name>
    <dbReference type="NCBI Taxonomy" id="1987503"/>
    <lineage>
        <taxon>Bacteria</taxon>
        <taxon>Bacillati</taxon>
        <taxon>Bacillota</taxon>
        <taxon>Bacilli</taxon>
        <taxon>Lactobacillales</taxon>
        <taxon>Lactobacillaceae</taxon>
        <taxon>Lentilactobacillus</taxon>
    </lineage>
</organism>
<dbReference type="PANTHER" id="PTHR42879">
    <property type="entry name" value="3-OXOACYL-(ACYL-CARRIER-PROTEIN) REDUCTASE"/>
    <property type="match status" value="1"/>
</dbReference>
<proteinExistence type="inferred from homology"/>
<dbReference type="InterPro" id="IPR050259">
    <property type="entry name" value="SDR"/>
</dbReference>
<comment type="caution">
    <text evidence="2">The sequence shown here is derived from an EMBL/GenBank/DDBJ whole genome shotgun (WGS) entry which is preliminary data.</text>
</comment>
<dbReference type="SUPFAM" id="SSF51735">
    <property type="entry name" value="NAD(P)-binding Rossmann-fold domains"/>
    <property type="match status" value="1"/>
</dbReference>
<evidence type="ECO:0000313" key="3">
    <source>
        <dbReference type="Proteomes" id="UP001597156"/>
    </source>
</evidence>
<dbReference type="Gene3D" id="3.40.50.720">
    <property type="entry name" value="NAD(P)-binding Rossmann-like Domain"/>
    <property type="match status" value="1"/>
</dbReference>
<dbReference type="EMBL" id="JBHTLH010000028">
    <property type="protein sequence ID" value="MFD1125436.1"/>
    <property type="molecule type" value="Genomic_DNA"/>
</dbReference>
<keyword evidence="3" id="KW-1185">Reference proteome</keyword>
<evidence type="ECO:0000256" key="1">
    <source>
        <dbReference type="ARBA" id="ARBA00006484"/>
    </source>
</evidence>
<dbReference type="InterPro" id="IPR002347">
    <property type="entry name" value="SDR_fam"/>
</dbReference>
<dbReference type="GO" id="GO:0004316">
    <property type="term" value="F:3-oxoacyl-[acyl-carrier-protein] reductase (NADPH) activity"/>
    <property type="evidence" value="ECO:0007669"/>
    <property type="project" value="UniProtKB-EC"/>
</dbReference>
<sequence>MVKTVLVTGGSRGLGAQIVNQFSKIGYNVVINYYQHQNLADRLVSQIGDDKAIALKADVRNRQEVDRMTELALKKFGSIDTVVNNALVGFKFDPIAQKSFIELKWDDYQAQLDGTLKGAFNVIQSVLSSMIKHHFGQIVSIGTNLYQNPVVAYHQYTTAKAALIGFSRNLAVELGKYGITVNVVSGGLLKTTDASSATTPEVFKMIQENTPLRKVTTPEDVAKMVAFLGSEPGRGLTGQNVTVDGGLTMN</sequence>
<keyword evidence="2" id="KW-0560">Oxidoreductase</keyword>
<name>A0ABW3PSG4_9LACO</name>
<accession>A0ABW3PSG4</accession>
<dbReference type="NCBIfam" id="NF006393">
    <property type="entry name" value="PRK08642.1"/>
    <property type="match status" value="1"/>
</dbReference>